<dbReference type="RefSeq" id="XP_024673222.1">
    <property type="nucleotide sequence ID" value="XM_024818378.1"/>
</dbReference>
<evidence type="ECO:0000313" key="2">
    <source>
        <dbReference type="EMBL" id="PLB39210.1"/>
    </source>
</evidence>
<dbReference type="GeneID" id="36525538"/>
<keyword evidence="3" id="KW-1185">Reference proteome</keyword>
<dbReference type="AlphaFoldDB" id="A0A2I2FF16"/>
<keyword evidence="1" id="KW-0812">Transmembrane</keyword>
<feature type="transmembrane region" description="Helical" evidence="1">
    <location>
        <begin position="12"/>
        <end position="31"/>
    </location>
</feature>
<protein>
    <submittedName>
        <fullName evidence="2">Uncharacterized protein</fullName>
    </submittedName>
</protein>
<evidence type="ECO:0000256" key="1">
    <source>
        <dbReference type="SAM" id="Phobius"/>
    </source>
</evidence>
<gene>
    <name evidence="2" type="ORF">BDW47DRAFT_17368</name>
</gene>
<sequence>MRIEYSRPSEPTGGLDGLAGLGFYFLAWSNFYPSFPIHTYPTFHGPSPLTTGALICCLALLDQLSPSMITSYASQSVFHLSPILSIFLVVGIS</sequence>
<organism evidence="2 3">
    <name type="scientific">Aspergillus candidus</name>
    <dbReference type="NCBI Taxonomy" id="41067"/>
    <lineage>
        <taxon>Eukaryota</taxon>
        <taxon>Fungi</taxon>
        <taxon>Dikarya</taxon>
        <taxon>Ascomycota</taxon>
        <taxon>Pezizomycotina</taxon>
        <taxon>Eurotiomycetes</taxon>
        <taxon>Eurotiomycetidae</taxon>
        <taxon>Eurotiales</taxon>
        <taxon>Aspergillaceae</taxon>
        <taxon>Aspergillus</taxon>
        <taxon>Aspergillus subgen. Circumdati</taxon>
    </lineage>
</organism>
<feature type="transmembrane region" description="Helical" evidence="1">
    <location>
        <begin position="73"/>
        <end position="92"/>
    </location>
</feature>
<keyword evidence="1" id="KW-1133">Transmembrane helix</keyword>
<dbReference type="EMBL" id="KZ559131">
    <property type="protein sequence ID" value="PLB39210.1"/>
    <property type="molecule type" value="Genomic_DNA"/>
</dbReference>
<dbReference type="Proteomes" id="UP000234585">
    <property type="component" value="Unassembled WGS sequence"/>
</dbReference>
<proteinExistence type="predicted"/>
<reference evidence="2 3" key="1">
    <citation type="submission" date="2017-12" db="EMBL/GenBank/DDBJ databases">
        <authorList>
            <consortium name="DOE Joint Genome Institute"/>
            <person name="Haridas S."/>
            <person name="Kjaerbolling I."/>
            <person name="Vesth T.C."/>
            <person name="Frisvad J.C."/>
            <person name="Nybo J.L."/>
            <person name="Theobald S."/>
            <person name="Kuo A."/>
            <person name="Bowyer P."/>
            <person name="Matsuda Y."/>
            <person name="Mondo S."/>
            <person name="Lyhne E.K."/>
            <person name="Kogle M.E."/>
            <person name="Clum A."/>
            <person name="Lipzen A."/>
            <person name="Salamov A."/>
            <person name="Ngan C.Y."/>
            <person name="Daum C."/>
            <person name="Chiniquy J."/>
            <person name="Barry K."/>
            <person name="LaButti K."/>
            <person name="Simmons B.A."/>
            <person name="Magnuson J.K."/>
            <person name="Mortensen U.H."/>
            <person name="Larsen T.O."/>
            <person name="Grigoriev I.V."/>
            <person name="Baker S.E."/>
            <person name="Andersen M.R."/>
            <person name="Nordberg H.P."/>
            <person name="Cantor M.N."/>
            <person name="Hua S.X."/>
        </authorList>
    </citation>
    <scope>NUCLEOTIDE SEQUENCE [LARGE SCALE GENOMIC DNA]</scope>
    <source>
        <strain evidence="2 3">CBS 102.13</strain>
    </source>
</reference>
<dbReference type="OrthoDB" id="10345267at2759"/>
<accession>A0A2I2FF16</accession>
<name>A0A2I2FF16_ASPCN</name>
<evidence type="ECO:0000313" key="3">
    <source>
        <dbReference type="Proteomes" id="UP000234585"/>
    </source>
</evidence>
<keyword evidence="1" id="KW-0472">Membrane</keyword>